<organism evidence="2 3">
    <name type="scientific">Platanthera guangdongensis</name>
    <dbReference type="NCBI Taxonomy" id="2320717"/>
    <lineage>
        <taxon>Eukaryota</taxon>
        <taxon>Viridiplantae</taxon>
        <taxon>Streptophyta</taxon>
        <taxon>Embryophyta</taxon>
        <taxon>Tracheophyta</taxon>
        <taxon>Spermatophyta</taxon>
        <taxon>Magnoliopsida</taxon>
        <taxon>Liliopsida</taxon>
        <taxon>Asparagales</taxon>
        <taxon>Orchidaceae</taxon>
        <taxon>Orchidoideae</taxon>
        <taxon>Orchideae</taxon>
        <taxon>Orchidinae</taxon>
        <taxon>Platanthera</taxon>
    </lineage>
</organism>
<keyword evidence="3" id="KW-1185">Reference proteome</keyword>
<protein>
    <submittedName>
        <fullName evidence="2">Uncharacterized protein</fullName>
    </submittedName>
</protein>
<evidence type="ECO:0000256" key="1">
    <source>
        <dbReference type="SAM" id="MobiDB-lite"/>
    </source>
</evidence>
<evidence type="ECO:0000313" key="2">
    <source>
        <dbReference type="EMBL" id="KAK8967105.1"/>
    </source>
</evidence>
<evidence type="ECO:0000313" key="3">
    <source>
        <dbReference type="Proteomes" id="UP001412067"/>
    </source>
</evidence>
<dbReference type="EMBL" id="JBBWWR010000005">
    <property type="protein sequence ID" value="KAK8967105.1"/>
    <property type="molecule type" value="Genomic_DNA"/>
</dbReference>
<name>A0ABR2MSG5_9ASPA</name>
<feature type="region of interest" description="Disordered" evidence="1">
    <location>
        <begin position="1"/>
        <end position="27"/>
    </location>
</feature>
<proteinExistence type="predicted"/>
<sequence>MESGPSKSKLRAGRDPKRDLHAALPPGLGEASMESFVLMIAGGGGSSFFSLIQEYSRSKPSVIPNRQSDYHCVQRSSWRNLHRRNASPMVENASLIDHMQEISNHTARRECGQKR</sequence>
<dbReference type="Proteomes" id="UP001412067">
    <property type="component" value="Unassembled WGS sequence"/>
</dbReference>
<feature type="compositionally biased region" description="Basic and acidic residues" evidence="1">
    <location>
        <begin position="12"/>
        <end position="21"/>
    </location>
</feature>
<reference evidence="2 3" key="1">
    <citation type="journal article" date="2022" name="Nat. Plants">
        <title>Genomes of leafy and leafless Platanthera orchids illuminate the evolution of mycoheterotrophy.</title>
        <authorList>
            <person name="Li M.H."/>
            <person name="Liu K.W."/>
            <person name="Li Z."/>
            <person name="Lu H.C."/>
            <person name="Ye Q.L."/>
            <person name="Zhang D."/>
            <person name="Wang J.Y."/>
            <person name="Li Y.F."/>
            <person name="Zhong Z.M."/>
            <person name="Liu X."/>
            <person name="Yu X."/>
            <person name="Liu D.K."/>
            <person name="Tu X.D."/>
            <person name="Liu B."/>
            <person name="Hao Y."/>
            <person name="Liao X.Y."/>
            <person name="Jiang Y.T."/>
            <person name="Sun W.H."/>
            <person name="Chen J."/>
            <person name="Chen Y.Q."/>
            <person name="Ai Y."/>
            <person name="Zhai J.W."/>
            <person name="Wu S.S."/>
            <person name="Zhou Z."/>
            <person name="Hsiao Y.Y."/>
            <person name="Wu W.L."/>
            <person name="Chen Y.Y."/>
            <person name="Lin Y.F."/>
            <person name="Hsu J.L."/>
            <person name="Li C.Y."/>
            <person name="Wang Z.W."/>
            <person name="Zhao X."/>
            <person name="Zhong W.Y."/>
            <person name="Ma X.K."/>
            <person name="Ma L."/>
            <person name="Huang J."/>
            <person name="Chen G.Z."/>
            <person name="Huang M.Z."/>
            <person name="Huang L."/>
            <person name="Peng D.H."/>
            <person name="Luo Y.B."/>
            <person name="Zou S.Q."/>
            <person name="Chen S.P."/>
            <person name="Lan S."/>
            <person name="Tsai W.C."/>
            <person name="Van de Peer Y."/>
            <person name="Liu Z.J."/>
        </authorList>
    </citation>
    <scope>NUCLEOTIDE SEQUENCE [LARGE SCALE GENOMIC DNA]</scope>
    <source>
        <strain evidence="2">Lor288</strain>
    </source>
</reference>
<accession>A0ABR2MSG5</accession>
<comment type="caution">
    <text evidence="2">The sequence shown here is derived from an EMBL/GenBank/DDBJ whole genome shotgun (WGS) entry which is preliminary data.</text>
</comment>
<gene>
    <name evidence="2" type="ORF">KSP40_PGU015888</name>
</gene>